<reference evidence="1" key="1">
    <citation type="submission" date="2022-10" db="EMBL/GenBank/DDBJ databases">
        <title>Puccinia triticina Genome sequencing and assembly.</title>
        <authorList>
            <person name="Li C."/>
        </authorList>
    </citation>
    <scope>NUCLEOTIDE SEQUENCE</scope>
    <source>
        <strain evidence="1">Pt15</strain>
    </source>
</reference>
<organism evidence="1 2">
    <name type="scientific">Puccinia triticina</name>
    <dbReference type="NCBI Taxonomy" id="208348"/>
    <lineage>
        <taxon>Eukaryota</taxon>
        <taxon>Fungi</taxon>
        <taxon>Dikarya</taxon>
        <taxon>Basidiomycota</taxon>
        <taxon>Pucciniomycotina</taxon>
        <taxon>Pucciniomycetes</taxon>
        <taxon>Pucciniales</taxon>
        <taxon>Pucciniaceae</taxon>
        <taxon>Puccinia</taxon>
    </lineage>
</organism>
<dbReference type="EMBL" id="CP110434">
    <property type="protein sequence ID" value="WAQ91212.1"/>
    <property type="molecule type" value="Genomic_DNA"/>
</dbReference>
<gene>
    <name evidence="1" type="ORF">PtA15_14A93</name>
</gene>
<keyword evidence="2" id="KW-1185">Reference proteome</keyword>
<dbReference type="RefSeq" id="XP_053026767.1">
    <property type="nucleotide sequence ID" value="XM_053163266.1"/>
</dbReference>
<name>A0ABY7D8J0_9BASI</name>
<sequence length="59" mass="6708">MLFACYNDFNCNFWNTLKGKRYAQGPDMNKHIRIQAGGGTDSWYPNHSQADILGSQVNL</sequence>
<protein>
    <submittedName>
        <fullName evidence="1">Uncharacterized protein</fullName>
    </submittedName>
</protein>
<proteinExistence type="predicted"/>
<dbReference type="Proteomes" id="UP001164743">
    <property type="component" value="Chromosome 14A"/>
</dbReference>
<evidence type="ECO:0000313" key="1">
    <source>
        <dbReference type="EMBL" id="WAQ91212.1"/>
    </source>
</evidence>
<dbReference type="GeneID" id="77804160"/>
<evidence type="ECO:0000313" key="2">
    <source>
        <dbReference type="Proteomes" id="UP001164743"/>
    </source>
</evidence>
<accession>A0ABY7D8J0</accession>